<dbReference type="PANTHER" id="PTHR47178">
    <property type="entry name" value="MONOOXYGENASE, FAD-BINDING"/>
    <property type="match status" value="1"/>
</dbReference>
<proteinExistence type="predicted"/>
<comment type="caution">
    <text evidence="6">The sequence shown here is derived from an EMBL/GenBank/DDBJ whole genome shotgun (WGS) entry which is preliminary data.</text>
</comment>
<evidence type="ECO:0000256" key="2">
    <source>
        <dbReference type="ARBA" id="ARBA00022630"/>
    </source>
</evidence>
<evidence type="ECO:0000313" key="6">
    <source>
        <dbReference type="EMBL" id="KAK8105337.1"/>
    </source>
</evidence>
<dbReference type="SUPFAM" id="SSF51905">
    <property type="entry name" value="FAD/NAD(P)-binding domain"/>
    <property type="match status" value="1"/>
</dbReference>
<keyword evidence="3" id="KW-0274">FAD</keyword>
<reference evidence="6 7" key="1">
    <citation type="submission" date="2023-01" db="EMBL/GenBank/DDBJ databases">
        <title>Analysis of 21 Apiospora genomes using comparative genomics revels a genus with tremendous synthesis potential of carbohydrate active enzymes and secondary metabolites.</title>
        <authorList>
            <person name="Sorensen T."/>
        </authorList>
    </citation>
    <scope>NUCLEOTIDE SEQUENCE [LARGE SCALE GENOMIC DNA]</scope>
    <source>
        <strain evidence="6 7">CBS 117206</strain>
    </source>
</reference>
<keyword evidence="4" id="KW-0560">Oxidoreductase</keyword>
<dbReference type="AlphaFoldDB" id="A0AAW0QIH4"/>
<gene>
    <name evidence="6" type="ORF">PG999_008696</name>
</gene>
<accession>A0AAW0QIH4</accession>
<evidence type="ECO:0000256" key="4">
    <source>
        <dbReference type="ARBA" id="ARBA00023002"/>
    </source>
</evidence>
<keyword evidence="2" id="KW-0285">Flavoprotein</keyword>
<keyword evidence="7" id="KW-1185">Reference proteome</keyword>
<evidence type="ECO:0000256" key="5">
    <source>
        <dbReference type="ARBA" id="ARBA00023033"/>
    </source>
</evidence>
<dbReference type="PRINTS" id="PR00420">
    <property type="entry name" value="RNGMNOXGNASE"/>
</dbReference>
<dbReference type="InterPro" id="IPR036188">
    <property type="entry name" value="FAD/NAD-bd_sf"/>
</dbReference>
<name>A0AAW0QIH4_9PEZI</name>
<dbReference type="PANTHER" id="PTHR47178:SF5">
    <property type="entry name" value="FAD-BINDING DOMAIN-CONTAINING PROTEIN"/>
    <property type="match status" value="1"/>
</dbReference>
<dbReference type="EMBL" id="JAQQWP010000008">
    <property type="protein sequence ID" value="KAK8105337.1"/>
    <property type="molecule type" value="Genomic_DNA"/>
</dbReference>
<evidence type="ECO:0000256" key="3">
    <source>
        <dbReference type="ARBA" id="ARBA00022827"/>
    </source>
</evidence>
<evidence type="ECO:0000313" key="7">
    <source>
        <dbReference type="Proteomes" id="UP001392437"/>
    </source>
</evidence>
<dbReference type="GO" id="GO:0004497">
    <property type="term" value="F:monooxygenase activity"/>
    <property type="evidence" value="ECO:0007669"/>
    <property type="project" value="UniProtKB-KW"/>
</dbReference>
<dbReference type="Gene3D" id="3.50.50.60">
    <property type="entry name" value="FAD/NAD(P)-binding domain"/>
    <property type="match status" value="1"/>
</dbReference>
<evidence type="ECO:0000256" key="1">
    <source>
        <dbReference type="ARBA" id="ARBA00001974"/>
    </source>
</evidence>
<dbReference type="Proteomes" id="UP001392437">
    <property type="component" value="Unassembled WGS sequence"/>
</dbReference>
<protein>
    <submittedName>
        <fullName evidence="6">Cercosporin toxin biosynthesis protein</fullName>
    </submittedName>
</protein>
<dbReference type="Pfam" id="PF13450">
    <property type="entry name" value="NAD_binding_8"/>
    <property type="match status" value="1"/>
</dbReference>
<keyword evidence="5" id="KW-0503">Monooxygenase</keyword>
<sequence length="434" mass="47001">MSSNPCDPVLIIGGGISGLCLAQGLKKLNIPFKVFERDVAAAGRAQGYRLRLLDGIGAMERVVPPQVSALFHATTANFEFGIHKYNAITGETRSLTKSEGADQAPEAIRPHLASSPGAARSPHATSTPAASVDRRVLRDVLMFGIGEHIVLGKTYSHFEIAHDEGCVRAYFTDGSSERGRLLVGADGKRSAVRNQHVPGHVMLDTGYGGFYGKTPLTAELRDIFTRNADLKGLVVVSDTQTLSTPLHMLMEEETWSPEARSNGDAVVQVPEDYIYWVLVSARASMPFSEEELAGRVRCGDAAVQATLDLTKDWTAELREIIAGQARQETSYISVHSASPDMKGWEPSRYVALVGDAVHGMAPFAALGANTALRGVQLLYRAIEQHGVEGLTEDVIGRFEAELRVLAVEKIERTFESGRVLYGLGSPKEFQVVKA</sequence>
<organism evidence="6 7">
    <name type="scientific">Apiospora kogelbergensis</name>
    <dbReference type="NCBI Taxonomy" id="1337665"/>
    <lineage>
        <taxon>Eukaryota</taxon>
        <taxon>Fungi</taxon>
        <taxon>Dikarya</taxon>
        <taxon>Ascomycota</taxon>
        <taxon>Pezizomycotina</taxon>
        <taxon>Sordariomycetes</taxon>
        <taxon>Xylariomycetidae</taxon>
        <taxon>Amphisphaeriales</taxon>
        <taxon>Apiosporaceae</taxon>
        <taxon>Apiospora</taxon>
    </lineage>
</organism>
<dbReference type="GO" id="GO:0071949">
    <property type="term" value="F:FAD binding"/>
    <property type="evidence" value="ECO:0007669"/>
    <property type="project" value="InterPro"/>
</dbReference>
<comment type="cofactor">
    <cofactor evidence="1">
        <name>FAD</name>
        <dbReference type="ChEBI" id="CHEBI:57692"/>
    </cofactor>
</comment>